<protein>
    <submittedName>
        <fullName evidence="2">Uncharacterized protein</fullName>
    </submittedName>
</protein>
<gene>
    <name evidence="2" type="ORF">WMY93_007041</name>
</gene>
<comment type="caution">
    <text evidence="2">The sequence shown here is derived from an EMBL/GenBank/DDBJ whole genome shotgun (WGS) entry which is preliminary data.</text>
</comment>
<evidence type="ECO:0000313" key="3">
    <source>
        <dbReference type="Proteomes" id="UP001460270"/>
    </source>
</evidence>
<dbReference type="Proteomes" id="UP001460270">
    <property type="component" value="Unassembled WGS sequence"/>
</dbReference>
<dbReference type="AlphaFoldDB" id="A0AAW0PQA3"/>
<proteinExistence type="predicted"/>
<sequence>MCKKQALRDLVTERLVCAADEIFALIEKAFAEYEEEIVRLKWAKVQQEQNCAQQKQADVQIPLASPEVILEPKVEDPTLCTSLDFEFPPLPVKSEDDLSKTTFLQLQELPAKENEQGSTGQLQGRQEEPGCSSDLQPKDNEAPYSCSDTDDSADWDNSARKSTQNNQESQHKDDNATRKSKNAEKDNKDKSPKLL</sequence>
<feature type="region of interest" description="Disordered" evidence="1">
    <location>
        <begin position="108"/>
        <end position="195"/>
    </location>
</feature>
<keyword evidence="3" id="KW-1185">Reference proteome</keyword>
<organism evidence="2 3">
    <name type="scientific">Mugilogobius chulae</name>
    <name type="common">yellowstripe goby</name>
    <dbReference type="NCBI Taxonomy" id="88201"/>
    <lineage>
        <taxon>Eukaryota</taxon>
        <taxon>Metazoa</taxon>
        <taxon>Chordata</taxon>
        <taxon>Craniata</taxon>
        <taxon>Vertebrata</taxon>
        <taxon>Euteleostomi</taxon>
        <taxon>Actinopterygii</taxon>
        <taxon>Neopterygii</taxon>
        <taxon>Teleostei</taxon>
        <taxon>Neoteleostei</taxon>
        <taxon>Acanthomorphata</taxon>
        <taxon>Gobiaria</taxon>
        <taxon>Gobiiformes</taxon>
        <taxon>Gobioidei</taxon>
        <taxon>Gobiidae</taxon>
        <taxon>Gobionellinae</taxon>
        <taxon>Mugilogobius</taxon>
    </lineage>
</organism>
<name>A0AAW0PQA3_9GOBI</name>
<evidence type="ECO:0000256" key="1">
    <source>
        <dbReference type="SAM" id="MobiDB-lite"/>
    </source>
</evidence>
<feature type="compositionally biased region" description="Basic and acidic residues" evidence="1">
    <location>
        <begin position="169"/>
        <end position="195"/>
    </location>
</feature>
<reference evidence="3" key="1">
    <citation type="submission" date="2024-04" db="EMBL/GenBank/DDBJ databases">
        <title>Salinicola lusitanus LLJ914,a marine bacterium isolated from the Okinawa Trough.</title>
        <authorList>
            <person name="Li J."/>
        </authorList>
    </citation>
    <scope>NUCLEOTIDE SEQUENCE [LARGE SCALE GENOMIC DNA]</scope>
</reference>
<dbReference type="EMBL" id="JBBPFD010000004">
    <property type="protein sequence ID" value="KAK7930646.1"/>
    <property type="molecule type" value="Genomic_DNA"/>
</dbReference>
<evidence type="ECO:0000313" key="2">
    <source>
        <dbReference type="EMBL" id="KAK7930646.1"/>
    </source>
</evidence>
<accession>A0AAW0PQA3</accession>